<keyword evidence="1" id="KW-0732">Signal</keyword>
<dbReference type="InterPro" id="IPR036673">
    <property type="entry name" value="Cyanovirin-N_sf"/>
</dbReference>
<feature type="chain" id="PRO_5042964568" evidence="1">
    <location>
        <begin position="20"/>
        <end position="146"/>
    </location>
</feature>
<reference evidence="3" key="1">
    <citation type="journal article" date="2023" name="Mol. Phylogenet. Evol.">
        <title>Genome-scale phylogeny and comparative genomics of the fungal order Sordariales.</title>
        <authorList>
            <person name="Hensen N."/>
            <person name="Bonometti L."/>
            <person name="Westerberg I."/>
            <person name="Brannstrom I.O."/>
            <person name="Guillou S."/>
            <person name="Cros-Aarteil S."/>
            <person name="Calhoun S."/>
            <person name="Haridas S."/>
            <person name="Kuo A."/>
            <person name="Mondo S."/>
            <person name="Pangilinan J."/>
            <person name="Riley R."/>
            <person name="LaButti K."/>
            <person name="Andreopoulos B."/>
            <person name="Lipzen A."/>
            <person name="Chen C."/>
            <person name="Yan M."/>
            <person name="Daum C."/>
            <person name="Ng V."/>
            <person name="Clum A."/>
            <person name="Steindorff A."/>
            <person name="Ohm R.A."/>
            <person name="Martin F."/>
            <person name="Silar P."/>
            <person name="Natvig D.O."/>
            <person name="Lalanne C."/>
            <person name="Gautier V."/>
            <person name="Ament-Velasquez S.L."/>
            <person name="Kruys A."/>
            <person name="Hutchinson M.I."/>
            <person name="Powell A.J."/>
            <person name="Barry K."/>
            <person name="Miller A.N."/>
            <person name="Grigoriev I.V."/>
            <person name="Debuchy R."/>
            <person name="Gladieux P."/>
            <person name="Hiltunen Thoren M."/>
            <person name="Johannesson H."/>
        </authorList>
    </citation>
    <scope>NUCLEOTIDE SEQUENCE</scope>
    <source>
        <strain evidence="3">CBS 359.72</strain>
    </source>
</reference>
<dbReference type="AlphaFoldDB" id="A0AAN7CPW8"/>
<protein>
    <submittedName>
        <fullName evidence="3">Cyanovirin-N</fullName>
    </submittedName>
</protein>
<feature type="domain" description="Cyanovirin-N" evidence="2">
    <location>
        <begin position="21"/>
        <end position="138"/>
    </location>
</feature>
<proteinExistence type="predicted"/>
<evidence type="ECO:0000259" key="2">
    <source>
        <dbReference type="SMART" id="SM01111"/>
    </source>
</evidence>
<evidence type="ECO:0000313" key="4">
    <source>
        <dbReference type="Proteomes" id="UP001303647"/>
    </source>
</evidence>
<dbReference type="Proteomes" id="UP001303647">
    <property type="component" value="Unassembled WGS sequence"/>
</dbReference>
<dbReference type="SUPFAM" id="SSF51322">
    <property type="entry name" value="Cyanovirin-N"/>
    <property type="match status" value="1"/>
</dbReference>
<accession>A0AAN7CPW8</accession>
<gene>
    <name evidence="3" type="ORF">C7999DRAFT_15751</name>
</gene>
<dbReference type="SMART" id="SM01111">
    <property type="entry name" value="CVNH"/>
    <property type="match status" value="1"/>
</dbReference>
<name>A0AAN7CPW8_9PEZI</name>
<organism evidence="3 4">
    <name type="scientific">Corynascus novoguineensis</name>
    <dbReference type="NCBI Taxonomy" id="1126955"/>
    <lineage>
        <taxon>Eukaryota</taxon>
        <taxon>Fungi</taxon>
        <taxon>Dikarya</taxon>
        <taxon>Ascomycota</taxon>
        <taxon>Pezizomycotina</taxon>
        <taxon>Sordariomycetes</taxon>
        <taxon>Sordariomycetidae</taxon>
        <taxon>Sordariales</taxon>
        <taxon>Chaetomiaceae</taxon>
        <taxon>Corynascus</taxon>
    </lineage>
</organism>
<sequence>MKSILSLLVLGLGATGALADNFTGSCDANSIKVSGKTLTAKCKNIFGQSKCSKLNLNKCIKNVYGRLQEDPTGAGPHYGDHCIECTNKVPDGGLIIGVEPSLIYCKCDPGTGAAKANWPTAIFDLNTIVDNKNGALECFKTKSTSC</sequence>
<keyword evidence="4" id="KW-1185">Reference proteome</keyword>
<evidence type="ECO:0000313" key="3">
    <source>
        <dbReference type="EMBL" id="KAK4246114.1"/>
    </source>
</evidence>
<comment type="caution">
    <text evidence="3">The sequence shown here is derived from an EMBL/GenBank/DDBJ whole genome shotgun (WGS) entry which is preliminary data.</text>
</comment>
<feature type="signal peptide" evidence="1">
    <location>
        <begin position="1"/>
        <end position="19"/>
    </location>
</feature>
<dbReference type="EMBL" id="MU857682">
    <property type="protein sequence ID" value="KAK4246114.1"/>
    <property type="molecule type" value="Genomic_DNA"/>
</dbReference>
<dbReference type="Pfam" id="PF08881">
    <property type="entry name" value="CVNH"/>
    <property type="match status" value="1"/>
</dbReference>
<dbReference type="InterPro" id="IPR011058">
    <property type="entry name" value="Cyanovirin-N"/>
</dbReference>
<dbReference type="Gene3D" id="2.30.60.10">
    <property type="entry name" value="Cyanovirin-N"/>
    <property type="match status" value="1"/>
</dbReference>
<evidence type="ECO:0000256" key="1">
    <source>
        <dbReference type="SAM" id="SignalP"/>
    </source>
</evidence>
<reference evidence="3" key="2">
    <citation type="submission" date="2023-05" db="EMBL/GenBank/DDBJ databases">
        <authorList>
            <consortium name="Lawrence Berkeley National Laboratory"/>
            <person name="Steindorff A."/>
            <person name="Hensen N."/>
            <person name="Bonometti L."/>
            <person name="Westerberg I."/>
            <person name="Brannstrom I.O."/>
            <person name="Guillou S."/>
            <person name="Cros-Aarteil S."/>
            <person name="Calhoun S."/>
            <person name="Haridas S."/>
            <person name="Kuo A."/>
            <person name="Mondo S."/>
            <person name="Pangilinan J."/>
            <person name="Riley R."/>
            <person name="Labutti K."/>
            <person name="Andreopoulos B."/>
            <person name="Lipzen A."/>
            <person name="Chen C."/>
            <person name="Yanf M."/>
            <person name="Daum C."/>
            <person name="Ng V."/>
            <person name="Clum A."/>
            <person name="Ohm R."/>
            <person name="Martin F."/>
            <person name="Silar P."/>
            <person name="Natvig D."/>
            <person name="Lalanne C."/>
            <person name="Gautier V."/>
            <person name="Ament-Velasquez S.L."/>
            <person name="Kruys A."/>
            <person name="Hutchinson M.I."/>
            <person name="Powell A.J."/>
            <person name="Barry K."/>
            <person name="Miller A.N."/>
            <person name="Grigoriev I.V."/>
            <person name="Debuchy R."/>
            <person name="Gladieux P."/>
            <person name="Thoren M.H."/>
            <person name="Johannesson H."/>
        </authorList>
    </citation>
    <scope>NUCLEOTIDE SEQUENCE</scope>
    <source>
        <strain evidence="3">CBS 359.72</strain>
    </source>
</reference>